<organism evidence="1 2">
    <name type="scientific">Actinokineospora terrae</name>
    <dbReference type="NCBI Taxonomy" id="155974"/>
    <lineage>
        <taxon>Bacteria</taxon>
        <taxon>Bacillati</taxon>
        <taxon>Actinomycetota</taxon>
        <taxon>Actinomycetes</taxon>
        <taxon>Pseudonocardiales</taxon>
        <taxon>Pseudonocardiaceae</taxon>
        <taxon>Actinokineospora</taxon>
    </lineage>
</organism>
<dbReference type="Proteomes" id="UP000199051">
    <property type="component" value="Unassembled WGS sequence"/>
</dbReference>
<sequence>MYIDEGPGAPLSAIGRAMDDFAGNAASGRFSVNERGGEALLTAIRNMAEWVDGQQFGFDLLLQSPKLGSSNNAEVMKPFLQQVAGDERGFVTQLKQFRESLVKAEEGIKQAMANYRATDDSNATKY</sequence>
<proteinExistence type="predicted"/>
<dbReference type="RefSeq" id="WP_092781611.1">
    <property type="nucleotide sequence ID" value="NZ_FOGI01000009.1"/>
</dbReference>
<evidence type="ECO:0000313" key="1">
    <source>
        <dbReference type="EMBL" id="SES26201.1"/>
    </source>
</evidence>
<name>A0A1H9VXF7_9PSEU</name>
<dbReference type="EMBL" id="FOGI01000009">
    <property type="protein sequence ID" value="SES26201.1"/>
    <property type="molecule type" value="Genomic_DNA"/>
</dbReference>
<keyword evidence="2" id="KW-1185">Reference proteome</keyword>
<reference evidence="2" key="1">
    <citation type="submission" date="2016-10" db="EMBL/GenBank/DDBJ databases">
        <authorList>
            <person name="Varghese N."/>
            <person name="Submissions S."/>
        </authorList>
    </citation>
    <scope>NUCLEOTIDE SEQUENCE [LARGE SCALE GENOMIC DNA]</scope>
    <source>
        <strain evidence="2">DSM 44260</strain>
    </source>
</reference>
<dbReference type="STRING" id="155974.SAMN04487818_109160"/>
<evidence type="ECO:0000313" key="2">
    <source>
        <dbReference type="Proteomes" id="UP000199051"/>
    </source>
</evidence>
<protein>
    <submittedName>
        <fullName evidence="1">Uncharacterized protein</fullName>
    </submittedName>
</protein>
<dbReference type="AlphaFoldDB" id="A0A1H9VXF7"/>
<accession>A0A1H9VXF7</accession>
<gene>
    <name evidence="1" type="ORF">SAMN04487818_109160</name>
</gene>